<evidence type="ECO:0000313" key="1">
    <source>
        <dbReference type="EMBL" id="MCZ0865903.1"/>
    </source>
</evidence>
<name>A0A9J6RP48_9GAMM</name>
<dbReference type="Proteomes" id="UP001069090">
    <property type="component" value="Unassembled WGS sequence"/>
</dbReference>
<gene>
    <name evidence="1" type="ORF">O0V09_11860</name>
</gene>
<protein>
    <submittedName>
        <fullName evidence="1">Uncharacterized protein</fullName>
    </submittedName>
</protein>
<dbReference type="RefSeq" id="WP_258332052.1">
    <property type="nucleotide sequence ID" value="NZ_JAPTGG010000009.1"/>
</dbReference>
<dbReference type="AlphaFoldDB" id="A0A9J6RP48"/>
<reference evidence="1 2" key="1">
    <citation type="submission" date="2022-12" db="EMBL/GenBank/DDBJ databases">
        <title>Dasania phycosphaerae sp. nov., isolated from particulate material of the south coast of Korea.</title>
        <authorList>
            <person name="Jiang Y."/>
        </authorList>
    </citation>
    <scope>NUCLEOTIDE SEQUENCE [LARGE SCALE GENOMIC DNA]</scope>
    <source>
        <strain evidence="1 2">GY-19</strain>
    </source>
</reference>
<proteinExistence type="predicted"/>
<organism evidence="1 2">
    <name type="scientific">Dasania phycosphaerae</name>
    <dbReference type="NCBI Taxonomy" id="2950436"/>
    <lineage>
        <taxon>Bacteria</taxon>
        <taxon>Pseudomonadati</taxon>
        <taxon>Pseudomonadota</taxon>
        <taxon>Gammaproteobacteria</taxon>
        <taxon>Cellvibrionales</taxon>
        <taxon>Spongiibacteraceae</taxon>
        <taxon>Dasania</taxon>
    </lineage>
</organism>
<keyword evidence="2" id="KW-1185">Reference proteome</keyword>
<comment type="caution">
    <text evidence="1">The sequence shown here is derived from an EMBL/GenBank/DDBJ whole genome shotgun (WGS) entry which is preliminary data.</text>
</comment>
<accession>A0A9J6RP48</accession>
<dbReference type="EMBL" id="JAPTGG010000009">
    <property type="protein sequence ID" value="MCZ0865903.1"/>
    <property type="molecule type" value="Genomic_DNA"/>
</dbReference>
<evidence type="ECO:0000313" key="2">
    <source>
        <dbReference type="Proteomes" id="UP001069090"/>
    </source>
</evidence>
<sequence length="84" mass="9508">MMNPPTFDAGLQQCFFMKNPLHRLNPFNFYTAGLGTYAAINKLSTDSNGKPRYDLAIGKRGNKEYCHFNTSRLCTKAAQEAKRD</sequence>